<gene>
    <name evidence="6" type="ORF">EYY96_22615</name>
</gene>
<dbReference type="Gene3D" id="1.10.443.10">
    <property type="entry name" value="Intergrase catalytic core"/>
    <property type="match status" value="1"/>
</dbReference>
<dbReference type="CDD" id="cd00801">
    <property type="entry name" value="INT_P4_C"/>
    <property type="match status" value="1"/>
</dbReference>
<dbReference type="SUPFAM" id="SSF56349">
    <property type="entry name" value="DNA breaking-rejoining enzymes"/>
    <property type="match status" value="1"/>
</dbReference>
<dbReference type="InterPro" id="IPR002104">
    <property type="entry name" value="Integrase_catalytic"/>
</dbReference>
<dbReference type="Pfam" id="PF00589">
    <property type="entry name" value="Phage_integrase"/>
    <property type="match status" value="1"/>
</dbReference>
<name>A0ABD7Q0H5_HAFAL</name>
<evidence type="ECO:0000313" key="7">
    <source>
        <dbReference type="Proteomes" id="UP000291600"/>
    </source>
</evidence>
<evidence type="ECO:0000259" key="5">
    <source>
        <dbReference type="PROSITE" id="PS51898"/>
    </source>
</evidence>
<dbReference type="RefSeq" id="WP_130971826.1">
    <property type="nucleotide sequence ID" value="NZ_SITJ01000081.1"/>
</dbReference>
<dbReference type="InterPro" id="IPR038488">
    <property type="entry name" value="Integrase_DNA-bd_sf"/>
</dbReference>
<dbReference type="Proteomes" id="UP000291600">
    <property type="component" value="Unassembled WGS sequence"/>
</dbReference>
<evidence type="ECO:0000313" key="6">
    <source>
        <dbReference type="EMBL" id="TBL64754.1"/>
    </source>
</evidence>
<dbReference type="PANTHER" id="PTHR30629">
    <property type="entry name" value="PROPHAGE INTEGRASE"/>
    <property type="match status" value="1"/>
</dbReference>
<dbReference type="Gene3D" id="1.10.150.130">
    <property type="match status" value="1"/>
</dbReference>
<keyword evidence="4" id="KW-0233">DNA recombination</keyword>
<reference evidence="6 7" key="1">
    <citation type="submission" date="2019-02" db="EMBL/GenBank/DDBJ databases">
        <title>Comparative genomic analysis of the Hafnia genus genomes.</title>
        <authorList>
            <person name="Zhiqiu Y."/>
            <person name="Chao Y."/>
            <person name="Yuhui D."/>
            <person name="Di H."/>
            <person name="Bin L."/>
        </authorList>
    </citation>
    <scope>NUCLEOTIDE SEQUENCE [LARGE SCALE GENOMIC DNA]</scope>
    <source>
        <strain evidence="6 7">PCM_1210</strain>
    </source>
</reference>
<organism evidence="6 7">
    <name type="scientific">Hafnia alvei</name>
    <dbReference type="NCBI Taxonomy" id="569"/>
    <lineage>
        <taxon>Bacteria</taxon>
        <taxon>Pseudomonadati</taxon>
        <taxon>Pseudomonadota</taxon>
        <taxon>Gammaproteobacteria</taxon>
        <taxon>Enterobacterales</taxon>
        <taxon>Hafniaceae</taxon>
        <taxon>Hafnia</taxon>
    </lineage>
</organism>
<dbReference type="PROSITE" id="PS51898">
    <property type="entry name" value="TYR_RECOMBINASE"/>
    <property type="match status" value="1"/>
</dbReference>
<sequence length="412" mass="47514">MSRQPAKSLSALDIKNAKPSSKEYKMYDGSGLFLLVKPNGAKYWRMKYRIYGKEKKLAIGVYPEISLAQARIERENARKILADGKDPNTLKRATRIAEQRHNEDTFEAIAMEWFNYKSLQSGDWVATHAYDVKSELINDVFPYIGKIPIRDITPRILLDVLRRMEKRGVFVRLRKVRQHCHQIFIYAMALEWVNSNPASDLAKLLKTPESDHLPHLKEEELPEFLRTLSSYEANPVLQIATKILLLTGVRTMELRHAEWGEFDWENAVWTIPAEKMKMRRPHLIPLSHQVVILLKQLQKLTGGHNLLLPGRDNPNKPRAEAVINHLLYALGYKGKTTGHGFRHTMSTILHEQGFNSAWIETQLAHVDRNSIRGTYNHAQYLDGRREMMQWYADCMDTLVLDGSTPALPTRIT</sequence>
<dbReference type="AlphaFoldDB" id="A0ABD7Q0H5"/>
<evidence type="ECO:0000256" key="2">
    <source>
        <dbReference type="ARBA" id="ARBA00022908"/>
    </source>
</evidence>
<dbReference type="Gene3D" id="3.30.160.390">
    <property type="entry name" value="Integrase, DNA-binding domain"/>
    <property type="match status" value="1"/>
</dbReference>
<dbReference type="InterPro" id="IPR013762">
    <property type="entry name" value="Integrase-like_cat_sf"/>
</dbReference>
<dbReference type="GO" id="GO:0003677">
    <property type="term" value="F:DNA binding"/>
    <property type="evidence" value="ECO:0007669"/>
    <property type="project" value="UniProtKB-KW"/>
</dbReference>
<evidence type="ECO:0000256" key="3">
    <source>
        <dbReference type="ARBA" id="ARBA00023125"/>
    </source>
</evidence>
<feature type="domain" description="Tyr recombinase" evidence="5">
    <location>
        <begin position="211"/>
        <end position="388"/>
    </location>
</feature>
<proteinExistence type="inferred from homology"/>
<comment type="similarity">
    <text evidence="1">Belongs to the 'phage' integrase family.</text>
</comment>
<dbReference type="GO" id="GO:0015074">
    <property type="term" value="P:DNA integration"/>
    <property type="evidence" value="ECO:0007669"/>
    <property type="project" value="UniProtKB-KW"/>
</dbReference>
<comment type="caution">
    <text evidence="6">The sequence shown here is derived from an EMBL/GenBank/DDBJ whole genome shotgun (WGS) entry which is preliminary data.</text>
</comment>
<accession>A0ABD7Q0H5</accession>
<dbReference type="InterPro" id="IPR025166">
    <property type="entry name" value="Integrase_DNA_bind_dom"/>
</dbReference>
<dbReference type="Pfam" id="PF22022">
    <property type="entry name" value="Phage_int_M"/>
    <property type="match status" value="1"/>
</dbReference>
<dbReference type="PANTHER" id="PTHR30629:SF2">
    <property type="entry name" value="PROPHAGE INTEGRASE INTS-RELATED"/>
    <property type="match status" value="1"/>
</dbReference>
<dbReference type="Pfam" id="PF13356">
    <property type="entry name" value="Arm-DNA-bind_3"/>
    <property type="match status" value="1"/>
</dbReference>
<protein>
    <submittedName>
        <fullName evidence="6">DUF4102 domain-containing protein</fullName>
    </submittedName>
</protein>
<dbReference type="InterPro" id="IPR050808">
    <property type="entry name" value="Phage_Integrase"/>
</dbReference>
<evidence type="ECO:0000256" key="1">
    <source>
        <dbReference type="ARBA" id="ARBA00008857"/>
    </source>
</evidence>
<dbReference type="InterPro" id="IPR010998">
    <property type="entry name" value="Integrase_recombinase_N"/>
</dbReference>
<dbReference type="GO" id="GO:0006310">
    <property type="term" value="P:DNA recombination"/>
    <property type="evidence" value="ECO:0007669"/>
    <property type="project" value="UniProtKB-KW"/>
</dbReference>
<keyword evidence="2" id="KW-0229">DNA integration</keyword>
<dbReference type="InterPro" id="IPR011010">
    <property type="entry name" value="DNA_brk_join_enz"/>
</dbReference>
<keyword evidence="3" id="KW-0238">DNA-binding</keyword>
<dbReference type="EMBL" id="SITJ01000081">
    <property type="protein sequence ID" value="TBL64754.1"/>
    <property type="molecule type" value="Genomic_DNA"/>
</dbReference>
<dbReference type="InterPro" id="IPR053876">
    <property type="entry name" value="Phage_int_M"/>
</dbReference>
<evidence type="ECO:0000256" key="4">
    <source>
        <dbReference type="ARBA" id="ARBA00023172"/>
    </source>
</evidence>